<dbReference type="EMBL" id="JAURVH010001527">
    <property type="protein sequence ID" value="KAK5914586.1"/>
    <property type="molecule type" value="Genomic_DNA"/>
</dbReference>
<dbReference type="GO" id="GO:0030889">
    <property type="term" value="P:negative regulation of B cell proliferation"/>
    <property type="evidence" value="ECO:0007669"/>
    <property type="project" value="TreeGrafter"/>
</dbReference>
<dbReference type="GO" id="GO:0006959">
    <property type="term" value="P:humoral immune response"/>
    <property type="evidence" value="ECO:0007669"/>
    <property type="project" value="TreeGrafter"/>
</dbReference>
<dbReference type="GO" id="GO:0051402">
    <property type="term" value="P:neuron apoptotic process"/>
    <property type="evidence" value="ECO:0007669"/>
    <property type="project" value="TreeGrafter"/>
</dbReference>
<comment type="caution">
    <text evidence="1">The sequence shown here is derived from an EMBL/GenBank/DDBJ whole genome shotgun (WGS) entry which is preliminary data.</text>
</comment>
<dbReference type="GO" id="GO:0097252">
    <property type="term" value="P:oligodendrocyte apoptotic process"/>
    <property type="evidence" value="ECO:0007669"/>
    <property type="project" value="TreeGrafter"/>
</dbReference>
<accession>A0AAN8HG94</accession>
<evidence type="ECO:0000313" key="1">
    <source>
        <dbReference type="EMBL" id="KAK5914586.1"/>
    </source>
</evidence>
<dbReference type="GO" id="GO:0005886">
    <property type="term" value="C:plasma membrane"/>
    <property type="evidence" value="ECO:0007669"/>
    <property type="project" value="TreeGrafter"/>
</dbReference>
<name>A0AAN8HG94_CHAGU</name>
<sequence>MQPIFHDVLHMLTPEELHIIEEIPAAEIKLDQLFQIAGVKWPARRFWTRSTATCLTRYKGGRNHTD</sequence>
<protein>
    <submittedName>
        <fullName evidence="1">Uncharacterized protein</fullName>
    </submittedName>
</protein>
<evidence type="ECO:0000313" key="2">
    <source>
        <dbReference type="Proteomes" id="UP001331515"/>
    </source>
</evidence>
<dbReference type="PANTHER" id="PTHR46921">
    <property type="entry name" value="TUMOR NECROSIS FACTOR RECEPTOR SUPERFAMILY MEMBER 21"/>
    <property type="match status" value="1"/>
</dbReference>
<dbReference type="GO" id="GO:0002250">
    <property type="term" value="P:adaptive immune response"/>
    <property type="evidence" value="ECO:0007669"/>
    <property type="project" value="TreeGrafter"/>
</dbReference>
<dbReference type="Gene3D" id="1.10.533.10">
    <property type="entry name" value="Death Domain, Fas"/>
    <property type="match status" value="1"/>
</dbReference>
<keyword evidence="2" id="KW-1185">Reference proteome</keyword>
<proteinExistence type="predicted"/>
<dbReference type="InterPro" id="IPR022330">
    <property type="entry name" value="TNFR_21"/>
</dbReference>
<dbReference type="InterPro" id="IPR011029">
    <property type="entry name" value="DEATH-like_dom_sf"/>
</dbReference>
<dbReference type="Proteomes" id="UP001331515">
    <property type="component" value="Unassembled WGS sequence"/>
</dbReference>
<dbReference type="PANTHER" id="PTHR46921:SF1">
    <property type="entry name" value="TUMOR NECROSIS FACTOR RECEPTOR SUPERFAMILY MEMBER 21"/>
    <property type="match status" value="1"/>
</dbReference>
<organism evidence="1 2">
    <name type="scientific">Champsocephalus gunnari</name>
    <name type="common">Mackerel icefish</name>
    <dbReference type="NCBI Taxonomy" id="52237"/>
    <lineage>
        <taxon>Eukaryota</taxon>
        <taxon>Metazoa</taxon>
        <taxon>Chordata</taxon>
        <taxon>Craniata</taxon>
        <taxon>Vertebrata</taxon>
        <taxon>Euteleostomi</taxon>
        <taxon>Actinopterygii</taxon>
        <taxon>Neopterygii</taxon>
        <taxon>Teleostei</taxon>
        <taxon>Neoteleostei</taxon>
        <taxon>Acanthomorphata</taxon>
        <taxon>Eupercaria</taxon>
        <taxon>Perciformes</taxon>
        <taxon>Notothenioidei</taxon>
        <taxon>Channichthyidae</taxon>
        <taxon>Champsocephalus</taxon>
    </lineage>
</organism>
<reference evidence="1 2" key="1">
    <citation type="journal article" date="2023" name="Mol. Biol. Evol.">
        <title>Genomics of Secondarily Temperate Adaptation in the Only Non-Antarctic Icefish.</title>
        <authorList>
            <person name="Rivera-Colon A.G."/>
            <person name="Rayamajhi N."/>
            <person name="Minhas B.F."/>
            <person name="Madrigal G."/>
            <person name="Bilyk K.T."/>
            <person name="Yoon V."/>
            <person name="Hune M."/>
            <person name="Gregory S."/>
            <person name="Cheng C.H.C."/>
            <person name="Catchen J.M."/>
        </authorList>
    </citation>
    <scope>NUCLEOTIDE SEQUENCE [LARGE SCALE GENOMIC DNA]</scope>
    <source>
        <tissue evidence="1">White muscle</tissue>
    </source>
</reference>
<dbReference type="GO" id="GO:0042130">
    <property type="term" value="P:negative regulation of T cell proliferation"/>
    <property type="evidence" value="ECO:0007669"/>
    <property type="project" value="TreeGrafter"/>
</dbReference>
<dbReference type="GO" id="GO:0031642">
    <property type="term" value="P:negative regulation of myelination"/>
    <property type="evidence" value="ECO:0007669"/>
    <property type="project" value="TreeGrafter"/>
</dbReference>
<gene>
    <name evidence="1" type="ORF">CgunFtcFv8_009017</name>
</gene>
<dbReference type="AlphaFoldDB" id="A0AAN8HG94"/>